<evidence type="ECO:0000256" key="1">
    <source>
        <dbReference type="ARBA" id="ARBA00022679"/>
    </source>
</evidence>
<gene>
    <name evidence="5" type="ORF">UFOPK2761_01213</name>
</gene>
<evidence type="ECO:0000313" key="5">
    <source>
        <dbReference type="EMBL" id="CAB4740337.1"/>
    </source>
</evidence>
<dbReference type="GO" id="GO:0016740">
    <property type="term" value="F:transferase activity"/>
    <property type="evidence" value="ECO:0007669"/>
    <property type="project" value="UniProtKB-KW"/>
</dbReference>
<proteinExistence type="predicted"/>
<dbReference type="AlphaFoldDB" id="A0A6J6T0E0"/>
<dbReference type="InterPro" id="IPR011009">
    <property type="entry name" value="Kinase-like_dom_sf"/>
</dbReference>
<dbReference type="InterPro" id="IPR040999">
    <property type="entry name" value="Mak_N_cap"/>
</dbReference>
<sequence>MSEPDDARPGLSPETDHLDRQVLADYLARTRWYAGKGRPSSVTGVRRLGEVPGTQTRAATGGPAEPRVALHLVEVTYTDVEPGAPDAVEHYQVPLALYTDAEARLEHAFVGWWEEPGVGWVHAYDALHDREAMAAWQHAFAAAAEQPGGNLHDPASSLAFHRLPGHDLDLSAHSTLFSGEQSNSSVAFGEDALLKVFRKVTPGINPDIQVHEVLSRADSPDVAHLYGWVDWVEPGSVDAADPDSGEVVQLAMLQQFLRTASDGWDLALASVRTLFSEPDVHASASGGDFAGEATRLGLTLRAVHDLLVEHFGAGRVPAGEVAARMRERLPAAVAAAPALAEHGERLEALFDRVGALGDVTVHRVHGDLHLGQTLRTSLGWKIVDFEGEPAKPLAERLLPDCPWRDVAGMLRSFDYAPRVVERTWAEDDPDGGEVRGARAQEWANRAKNHFLVAYAGGEVTPEQRTLVEAFVADKAVYETVYETRNRPTWVDIPLRAVAEIGAA</sequence>
<keyword evidence="2" id="KW-0547">Nucleotide-binding</keyword>
<accession>A0A6J6T0E0</accession>
<dbReference type="Gene3D" id="3.90.1200.10">
    <property type="match status" value="1"/>
</dbReference>
<reference evidence="5" key="1">
    <citation type="submission" date="2020-05" db="EMBL/GenBank/DDBJ databases">
        <authorList>
            <person name="Chiriac C."/>
            <person name="Salcher M."/>
            <person name="Ghai R."/>
            <person name="Kavagutti S V."/>
        </authorList>
    </citation>
    <scope>NUCLEOTIDE SEQUENCE</scope>
</reference>
<organism evidence="5">
    <name type="scientific">freshwater metagenome</name>
    <dbReference type="NCBI Taxonomy" id="449393"/>
    <lineage>
        <taxon>unclassified sequences</taxon>
        <taxon>metagenomes</taxon>
        <taxon>ecological metagenomes</taxon>
    </lineage>
</organism>
<dbReference type="GO" id="GO:0005524">
    <property type="term" value="F:ATP binding"/>
    <property type="evidence" value="ECO:0007669"/>
    <property type="project" value="UniProtKB-KW"/>
</dbReference>
<name>A0A6J6T0E0_9ZZZZ</name>
<evidence type="ECO:0000256" key="2">
    <source>
        <dbReference type="ARBA" id="ARBA00022741"/>
    </source>
</evidence>
<keyword evidence="1" id="KW-0808">Transferase</keyword>
<dbReference type="SUPFAM" id="SSF56112">
    <property type="entry name" value="Protein kinase-like (PK-like)"/>
    <property type="match status" value="1"/>
</dbReference>
<evidence type="ECO:0000256" key="3">
    <source>
        <dbReference type="ARBA" id="ARBA00022840"/>
    </source>
</evidence>
<feature type="domain" description="Maltokinase N-terminal cap" evidence="4">
    <location>
        <begin position="26"/>
        <end position="129"/>
    </location>
</feature>
<keyword evidence="3" id="KW-0067">ATP-binding</keyword>
<protein>
    <submittedName>
        <fullName evidence="5">Unannotated protein</fullName>
    </submittedName>
</protein>
<dbReference type="Pfam" id="PF18085">
    <property type="entry name" value="Mak_N_cap"/>
    <property type="match status" value="1"/>
</dbReference>
<dbReference type="EMBL" id="CAEZYQ010000008">
    <property type="protein sequence ID" value="CAB4740337.1"/>
    <property type="molecule type" value="Genomic_DNA"/>
</dbReference>
<evidence type="ECO:0000259" key="4">
    <source>
        <dbReference type="Pfam" id="PF18085"/>
    </source>
</evidence>